<dbReference type="EMBL" id="UYIG01000132">
    <property type="protein sequence ID" value="VDG29310.1"/>
    <property type="molecule type" value="Genomic_DNA"/>
</dbReference>
<dbReference type="AlphaFoldDB" id="A0A660E862"/>
<sequence length="49" mass="5668">MTKPTKNDVLMPHLYTIAATKATPVTRVYSTPIRYTAKSKQTWHYQLTN</sequence>
<evidence type="ECO:0000313" key="2">
    <source>
        <dbReference type="Proteomes" id="UP000289996"/>
    </source>
</evidence>
<gene>
    <name evidence="1" type="ORF">MUDAN_MDHGFNIF_03446</name>
</gene>
<organism evidence="1 2">
    <name type="scientific">Lactiplantibacillus mudanjiangensis</name>
    <dbReference type="NCBI Taxonomy" id="1296538"/>
    <lineage>
        <taxon>Bacteria</taxon>
        <taxon>Bacillati</taxon>
        <taxon>Bacillota</taxon>
        <taxon>Bacilli</taxon>
        <taxon>Lactobacillales</taxon>
        <taxon>Lactobacillaceae</taxon>
        <taxon>Lactiplantibacillus</taxon>
    </lineage>
</organism>
<proteinExistence type="predicted"/>
<accession>A0A660E862</accession>
<evidence type="ECO:0000313" key="1">
    <source>
        <dbReference type="EMBL" id="VDG29310.1"/>
    </source>
</evidence>
<keyword evidence="2" id="KW-1185">Reference proteome</keyword>
<name>A0A660E862_9LACO</name>
<dbReference type="Proteomes" id="UP000289996">
    <property type="component" value="Unassembled WGS sequence"/>
</dbReference>
<protein>
    <submittedName>
        <fullName evidence="1">Uncharacterized protein</fullName>
    </submittedName>
</protein>
<reference evidence="1 2" key="1">
    <citation type="submission" date="2018-11" db="EMBL/GenBank/DDBJ databases">
        <authorList>
            <person name="Wuyts S."/>
        </authorList>
    </citation>
    <scope>NUCLEOTIDE SEQUENCE [LARGE SCALE GENOMIC DNA]</scope>
    <source>
        <strain evidence="1">Lactobacillus mudanjiangensis AMBF249</strain>
    </source>
</reference>
<dbReference type="RefSeq" id="WP_165450068.1">
    <property type="nucleotide sequence ID" value="NZ_BJDY01000002.1"/>
</dbReference>